<evidence type="ECO:0000313" key="2">
    <source>
        <dbReference type="EMBL" id="GBF51931.1"/>
    </source>
</evidence>
<feature type="domain" description="DNA binding HTH" evidence="1">
    <location>
        <begin position="408"/>
        <end position="445"/>
    </location>
</feature>
<reference evidence="2 3" key="1">
    <citation type="submission" date="2018-02" db="EMBL/GenBank/DDBJ databases">
        <title>Novel Leptospira species isolated from soil and water in Japan.</title>
        <authorList>
            <person name="Nakao R."/>
            <person name="Masuzawa T."/>
        </authorList>
    </citation>
    <scope>NUCLEOTIDE SEQUENCE [LARGE SCALE GENOMIC DNA]</scope>
    <source>
        <strain evidence="2 3">YH101</strain>
    </source>
</reference>
<gene>
    <name evidence="2" type="ORF">LPTSP4_34690</name>
</gene>
<sequence length="448" mass="50002">MIKFKHFSSMPSAFKQAFFSEEKGQDWLQNSLGASWEELCTACGFLSGVVVLRSEEEQSFSEVAAFGYGEEGFYYPFMASSGEAIAKLKSEPFPLSFSGSMYDLFHPEAEALALGIYGQENKGFIGFLLVEAKEIQSFAPYILRLFAEKISYEMLQPDSPIAAKSVERAPSSEPLLVPYLPDLEQCIHTFQTQKMITLYGEKGTGKRTLAKWIHESRVPGSAFLLVSSVPEHFGKFEKALIQWAAEVGGGSLAFVDASHWSLGQQKILLDWRNENPEPGLFFLEHPPFEKPEGLATFRQFLESNLSLLPSVSTYRSQEVSQIVGLFFAELAKAQNRPGLSLDPKVIVEMAKRSWPGNWQDIKNSLLLGILNCTSKEVSLQDVFSGKNQLQLGVPDSEDLDLRMAIQALERQKILNAKRIFSGNQIRMAKALGISRGALQNKMKQLDLL</sequence>
<dbReference type="GO" id="GO:0043565">
    <property type="term" value="F:sequence-specific DNA binding"/>
    <property type="evidence" value="ECO:0007669"/>
    <property type="project" value="InterPro"/>
</dbReference>
<dbReference type="SUPFAM" id="SSF52540">
    <property type="entry name" value="P-loop containing nucleoside triphosphate hydrolases"/>
    <property type="match status" value="1"/>
</dbReference>
<dbReference type="Gene3D" id="3.40.50.300">
    <property type="entry name" value="P-loop containing nucleotide triphosphate hydrolases"/>
    <property type="match status" value="1"/>
</dbReference>
<dbReference type="InterPro" id="IPR009057">
    <property type="entry name" value="Homeodomain-like_sf"/>
</dbReference>
<evidence type="ECO:0000313" key="3">
    <source>
        <dbReference type="Proteomes" id="UP000245133"/>
    </source>
</evidence>
<dbReference type="SUPFAM" id="SSF46689">
    <property type="entry name" value="Homeodomain-like"/>
    <property type="match status" value="1"/>
</dbReference>
<keyword evidence="3" id="KW-1185">Reference proteome</keyword>
<dbReference type="Pfam" id="PF02954">
    <property type="entry name" value="HTH_8"/>
    <property type="match status" value="1"/>
</dbReference>
<dbReference type="Gene3D" id="1.10.10.60">
    <property type="entry name" value="Homeodomain-like"/>
    <property type="match status" value="1"/>
</dbReference>
<protein>
    <submittedName>
        <fullName evidence="2">Putative transcriptional regulator</fullName>
    </submittedName>
</protein>
<organism evidence="2 3">
    <name type="scientific">Leptospira ryugenii</name>
    <dbReference type="NCBI Taxonomy" id="1917863"/>
    <lineage>
        <taxon>Bacteria</taxon>
        <taxon>Pseudomonadati</taxon>
        <taxon>Spirochaetota</taxon>
        <taxon>Spirochaetia</taxon>
        <taxon>Leptospirales</taxon>
        <taxon>Leptospiraceae</taxon>
        <taxon>Leptospira</taxon>
    </lineage>
</organism>
<evidence type="ECO:0000259" key="1">
    <source>
        <dbReference type="Pfam" id="PF02954"/>
    </source>
</evidence>
<dbReference type="Proteomes" id="UP000245133">
    <property type="component" value="Unassembled WGS sequence"/>
</dbReference>
<accession>A0A2P2E4X4</accession>
<dbReference type="PANTHER" id="PTHR32071:SF122">
    <property type="entry name" value="SIGMA FACTOR"/>
    <property type="match status" value="1"/>
</dbReference>
<proteinExistence type="predicted"/>
<comment type="caution">
    <text evidence="2">The sequence shown here is derived from an EMBL/GenBank/DDBJ whole genome shotgun (WGS) entry which is preliminary data.</text>
</comment>
<dbReference type="EMBL" id="BFBB01000009">
    <property type="protein sequence ID" value="GBF51931.1"/>
    <property type="molecule type" value="Genomic_DNA"/>
</dbReference>
<dbReference type="AlphaFoldDB" id="A0A2P2E4X4"/>
<dbReference type="PANTHER" id="PTHR32071">
    <property type="entry name" value="TRANSCRIPTIONAL REGULATORY PROTEIN"/>
    <property type="match status" value="1"/>
</dbReference>
<name>A0A2P2E4X4_9LEPT</name>
<dbReference type="InterPro" id="IPR027417">
    <property type="entry name" value="P-loop_NTPase"/>
</dbReference>
<dbReference type="InterPro" id="IPR002197">
    <property type="entry name" value="HTH_Fis"/>
</dbReference>